<dbReference type="Pfam" id="PF05721">
    <property type="entry name" value="PhyH"/>
    <property type="match status" value="1"/>
</dbReference>
<dbReference type="PANTHER" id="PTHR20883:SF46">
    <property type="entry name" value="PHYTANOYL-COA HYDROXYLASE"/>
    <property type="match status" value="1"/>
</dbReference>
<dbReference type="AlphaFoldDB" id="A0A381Y5X6"/>
<proteinExistence type="predicted"/>
<name>A0A381Y5X6_9ZZZZ</name>
<sequence>MGRSLTDAQVVSYHEQGYVVVDDVFTGDELITIDQELDRLMAAGVGEGAAGRGWIMSLGLVSKATEAFCADERILDIVAPIVYPGIAIYSAKLVTKEPFDDVICHWHQDDAYYTKHSQSENRMSVWIPLQDTEIEHGCLELIPGSHTRGLQPTRIRKTGTCTLAMDVEVDMNERIFCPSNAGSMILFSALLWHGSAGNRTGQRRRAFIVSYQAATVSGGNGKQWKILRPEEEEVGHL</sequence>
<dbReference type="PANTHER" id="PTHR20883">
    <property type="entry name" value="PHYTANOYL-COA DIOXYGENASE DOMAIN CONTAINING 1"/>
    <property type="match status" value="1"/>
</dbReference>
<evidence type="ECO:0000313" key="1">
    <source>
        <dbReference type="EMBL" id="SVA72280.1"/>
    </source>
</evidence>
<gene>
    <name evidence="1" type="ORF">METZ01_LOCUS125134</name>
</gene>
<evidence type="ECO:0008006" key="2">
    <source>
        <dbReference type="Google" id="ProtNLM"/>
    </source>
</evidence>
<accession>A0A381Y5X6</accession>
<reference evidence="1" key="1">
    <citation type="submission" date="2018-05" db="EMBL/GenBank/DDBJ databases">
        <authorList>
            <person name="Lanie J.A."/>
            <person name="Ng W.-L."/>
            <person name="Kazmierczak K.M."/>
            <person name="Andrzejewski T.M."/>
            <person name="Davidsen T.M."/>
            <person name="Wayne K.J."/>
            <person name="Tettelin H."/>
            <person name="Glass J.I."/>
            <person name="Rusch D."/>
            <person name="Podicherti R."/>
            <person name="Tsui H.-C.T."/>
            <person name="Winkler M.E."/>
        </authorList>
    </citation>
    <scope>NUCLEOTIDE SEQUENCE</scope>
</reference>
<organism evidence="1">
    <name type="scientific">marine metagenome</name>
    <dbReference type="NCBI Taxonomy" id="408172"/>
    <lineage>
        <taxon>unclassified sequences</taxon>
        <taxon>metagenomes</taxon>
        <taxon>ecological metagenomes</taxon>
    </lineage>
</organism>
<dbReference type="SUPFAM" id="SSF51197">
    <property type="entry name" value="Clavaminate synthase-like"/>
    <property type="match status" value="1"/>
</dbReference>
<dbReference type="InterPro" id="IPR008775">
    <property type="entry name" value="Phytyl_CoA_dOase-like"/>
</dbReference>
<protein>
    <recommendedName>
        <fullName evidence="2">Fe2OG dioxygenase domain-containing protein</fullName>
    </recommendedName>
</protein>
<dbReference type="Gene3D" id="2.60.120.620">
    <property type="entry name" value="q2cbj1_9rhob like domain"/>
    <property type="match status" value="1"/>
</dbReference>
<dbReference type="EMBL" id="UINC01017436">
    <property type="protein sequence ID" value="SVA72280.1"/>
    <property type="molecule type" value="Genomic_DNA"/>
</dbReference>